<proteinExistence type="predicted"/>
<dbReference type="PROSITE" id="PS50850">
    <property type="entry name" value="MFS"/>
    <property type="match status" value="1"/>
</dbReference>
<dbReference type="InterPro" id="IPR036259">
    <property type="entry name" value="MFS_trans_sf"/>
</dbReference>
<dbReference type="Gene3D" id="1.20.1250.20">
    <property type="entry name" value="MFS general substrate transporter like domains"/>
    <property type="match status" value="1"/>
</dbReference>
<feature type="transmembrane region" description="Helical" evidence="7">
    <location>
        <begin position="87"/>
        <end position="104"/>
    </location>
</feature>
<dbReference type="EMBL" id="WNXQ01000010">
    <property type="protein sequence ID" value="MWB79358.1"/>
    <property type="molecule type" value="Genomic_DNA"/>
</dbReference>
<feature type="transmembrane region" description="Helical" evidence="7">
    <location>
        <begin position="21"/>
        <end position="45"/>
    </location>
</feature>
<comment type="caution">
    <text evidence="9">The sequence shown here is derived from an EMBL/GenBank/DDBJ whole genome shotgun (WGS) entry which is preliminary data.</text>
</comment>
<dbReference type="InterPro" id="IPR010290">
    <property type="entry name" value="TM_effector"/>
</dbReference>
<evidence type="ECO:0000256" key="7">
    <source>
        <dbReference type="SAM" id="Phobius"/>
    </source>
</evidence>
<evidence type="ECO:0000256" key="6">
    <source>
        <dbReference type="ARBA" id="ARBA00023136"/>
    </source>
</evidence>
<feature type="transmembrane region" description="Helical" evidence="7">
    <location>
        <begin position="290"/>
        <end position="310"/>
    </location>
</feature>
<dbReference type="GO" id="GO:0022857">
    <property type="term" value="F:transmembrane transporter activity"/>
    <property type="evidence" value="ECO:0007669"/>
    <property type="project" value="InterPro"/>
</dbReference>
<feature type="domain" description="Major facilitator superfamily (MFS) profile" evidence="8">
    <location>
        <begin position="178"/>
        <end position="412"/>
    </location>
</feature>
<keyword evidence="10" id="KW-1185">Reference proteome</keyword>
<feature type="transmembrane region" description="Helical" evidence="7">
    <location>
        <begin position="263"/>
        <end position="283"/>
    </location>
</feature>
<dbReference type="SUPFAM" id="SSF103473">
    <property type="entry name" value="MFS general substrate transporter"/>
    <property type="match status" value="1"/>
</dbReference>
<accession>A0A844WDR9</accession>
<evidence type="ECO:0000313" key="9">
    <source>
        <dbReference type="EMBL" id="MWB79358.1"/>
    </source>
</evidence>
<keyword evidence="5 7" id="KW-1133">Transmembrane helix</keyword>
<gene>
    <name evidence="9" type="ORF">GLS40_15065</name>
</gene>
<dbReference type="RefSeq" id="WP_160383572.1">
    <property type="nucleotide sequence ID" value="NZ_WNXQ01000010.1"/>
</dbReference>
<evidence type="ECO:0000256" key="4">
    <source>
        <dbReference type="ARBA" id="ARBA00022692"/>
    </source>
</evidence>
<name>A0A844WDR9_9RHOB</name>
<reference evidence="9 10" key="1">
    <citation type="submission" date="2019-11" db="EMBL/GenBank/DDBJ databases">
        <title>Pseudooceanicola pacifica sp. nov., isolated from deep-sea sediment of the Pacific Ocean.</title>
        <authorList>
            <person name="Lyu L."/>
        </authorList>
    </citation>
    <scope>NUCLEOTIDE SEQUENCE [LARGE SCALE GENOMIC DNA]</scope>
    <source>
        <strain evidence="9 10">216_PA32_1</strain>
    </source>
</reference>
<protein>
    <submittedName>
        <fullName evidence="9">MFS transporter</fullName>
    </submittedName>
</protein>
<feature type="transmembrane region" description="Helical" evidence="7">
    <location>
        <begin position="110"/>
        <end position="130"/>
    </location>
</feature>
<evidence type="ECO:0000259" key="8">
    <source>
        <dbReference type="PROSITE" id="PS50850"/>
    </source>
</evidence>
<dbReference type="PANTHER" id="PTHR23513:SF11">
    <property type="entry name" value="STAPHYLOFERRIN A TRANSPORTER"/>
    <property type="match status" value="1"/>
</dbReference>
<sequence>MPASLGFNRIFQVLGQRNYGLFTLGNSMSLIGTWMQRIASGWLAWTLTESAGWVGAIAFADLFPCMLIGPFAGAAADRWERMRVMKLGQLLGFAQALVLGILYMSGHLTIWPLFLLTLFNGFVTGGLQPFRLSITPRLVTQEWLTAAIAINSVTFNLARFVGPALAGVLIALGGMGLAFVINALSFIIFFMFLNVVRLYGTRTPPSGKSFMTDMVEGLKHAATLPGVNAIILQLIVSGIFVRPVLELLPGWAARAFNGASGDFAALTSAFGVGAIVGGLWLAARKDAHGLARIVVWSNIAMCLVLLLFAASTALWMALPLAMLTGATMVSAAVSGQTLTQIIVPDHLRGRVLSVLGLVMRGSPAIGALLIGVASDHYGMRIPLIAGVTVLLCLMLYYLLEFARFRSILEDTL</sequence>
<organism evidence="9 10">
    <name type="scientific">Pseudooceanicola pacificus</name>
    <dbReference type="NCBI Taxonomy" id="2676438"/>
    <lineage>
        <taxon>Bacteria</taxon>
        <taxon>Pseudomonadati</taxon>
        <taxon>Pseudomonadota</taxon>
        <taxon>Alphaproteobacteria</taxon>
        <taxon>Rhodobacterales</taxon>
        <taxon>Paracoccaceae</taxon>
        <taxon>Pseudooceanicola</taxon>
    </lineage>
</organism>
<feature type="transmembrane region" description="Helical" evidence="7">
    <location>
        <begin position="142"/>
        <end position="161"/>
    </location>
</feature>
<keyword evidence="6 7" id="KW-0472">Membrane</keyword>
<evidence type="ECO:0000256" key="1">
    <source>
        <dbReference type="ARBA" id="ARBA00004651"/>
    </source>
</evidence>
<feature type="transmembrane region" description="Helical" evidence="7">
    <location>
        <begin position="351"/>
        <end position="373"/>
    </location>
</feature>
<dbReference type="Pfam" id="PF05977">
    <property type="entry name" value="MFS_3"/>
    <property type="match status" value="1"/>
</dbReference>
<feature type="transmembrane region" description="Helical" evidence="7">
    <location>
        <begin position="379"/>
        <end position="399"/>
    </location>
</feature>
<feature type="transmembrane region" description="Helical" evidence="7">
    <location>
        <begin position="51"/>
        <end position="75"/>
    </location>
</feature>
<feature type="transmembrane region" description="Helical" evidence="7">
    <location>
        <begin position="167"/>
        <end position="200"/>
    </location>
</feature>
<dbReference type="CDD" id="cd06173">
    <property type="entry name" value="MFS_MefA_like"/>
    <property type="match status" value="1"/>
</dbReference>
<evidence type="ECO:0000313" key="10">
    <source>
        <dbReference type="Proteomes" id="UP000443843"/>
    </source>
</evidence>
<keyword evidence="3" id="KW-1003">Cell membrane</keyword>
<dbReference type="InterPro" id="IPR020846">
    <property type="entry name" value="MFS_dom"/>
</dbReference>
<keyword evidence="4 7" id="KW-0812">Transmembrane</keyword>
<evidence type="ECO:0000256" key="2">
    <source>
        <dbReference type="ARBA" id="ARBA00022448"/>
    </source>
</evidence>
<evidence type="ECO:0000256" key="3">
    <source>
        <dbReference type="ARBA" id="ARBA00022475"/>
    </source>
</evidence>
<feature type="transmembrane region" description="Helical" evidence="7">
    <location>
        <begin position="316"/>
        <end position="339"/>
    </location>
</feature>
<dbReference type="Proteomes" id="UP000443843">
    <property type="component" value="Unassembled WGS sequence"/>
</dbReference>
<dbReference type="GO" id="GO:0005886">
    <property type="term" value="C:plasma membrane"/>
    <property type="evidence" value="ECO:0007669"/>
    <property type="project" value="UniProtKB-SubCell"/>
</dbReference>
<evidence type="ECO:0000256" key="5">
    <source>
        <dbReference type="ARBA" id="ARBA00022989"/>
    </source>
</evidence>
<keyword evidence="2" id="KW-0813">Transport</keyword>
<dbReference type="PANTHER" id="PTHR23513">
    <property type="entry name" value="INTEGRAL MEMBRANE EFFLUX PROTEIN-RELATED"/>
    <property type="match status" value="1"/>
</dbReference>
<feature type="transmembrane region" description="Helical" evidence="7">
    <location>
        <begin position="221"/>
        <end position="243"/>
    </location>
</feature>
<comment type="subcellular location">
    <subcellularLocation>
        <location evidence="1">Cell membrane</location>
        <topology evidence="1">Multi-pass membrane protein</topology>
    </subcellularLocation>
</comment>
<dbReference type="AlphaFoldDB" id="A0A844WDR9"/>